<evidence type="ECO:0000313" key="2">
    <source>
        <dbReference type="Proteomes" id="UP000276133"/>
    </source>
</evidence>
<dbReference type="AlphaFoldDB" id="A0A3M7SMQ3"/>
<reference evidence="1 2" key="1">
    <citation type="journal article" date="2018" name="Sci. Rep.">
        <title>Genomic signatures of local adaptation to the degree of environmental predictability in rotifers.</title>
        <authorList>
            <person name="Franch-Gras L."/>
            <person name="Hahn C."/>
            <person name="Garcia-Roger E.M."/>
            <person name="Carmona M.J."/>
            <person name="Serra M."/>
            <person name="Gomez A."/>
        </authorList>
    </citation>
    <scope>NUCLEOTIDE SEQUENCE [LARGE SCALE GENOMIC DNA]</scope>
    <source>
        <strain evidence="1">HYR1</strain>
    </source>
</reference>
<accession>A0A3M7SMQ3</accession>
<sequence length="112" mass="13397">MKFIRTELVSDLLSKFRATFFGLLIADINIKFTLKPSEKINIFREREKKADLRFEYFPIINCVFTDYLLFIIRFYNSLSLEDSNKKRYNFKATKNGTKNIQEQNGKCFFIII</sequence>
<dbReference type="Proteomes" id="UP000276133">
    <property type="component" value="Unassembled WGS sequence"/>
</dbReference>
<gene>
    <name evidence="1" type="ORF">BpHYR1_045295</name>
</gene>
<proteinExistence type="predicted"/>
<evidence type="ECO:0000313" key="1">
    <source>
        <dbReference type="EMBL" id="RNA37114.1"/>
    </source>
</evidence>
<comment type="caution">
    <text evidence="1">The sequence shown here is derived from an EMBL/GenBank/DDBJ whole genome shotgun (WGS) entry which is preliminary data.</text>
</comment>
<protein>
    <submittedName>
        <fullName evidence="1">Uncharacterized protein</fullName>
    </submittedName>
</protein>
<organism evidence="1 2">
    <name type="scientific">Brachionus plicatilis</name>
    <name type="common">Marine rotifer</name>
    <name type="synonym">Brachionus muelleri</name>
    <dbReference type="NCBI Taxonomy" id="10195"/>
    <lineage>
        <taxon>Eukaryota</taxon>
        <taxon>Metazoa</taxon>
        <taxon>Spiralia</taxon>
        <taxon>Gnathifera</taxon>
        <taxon>Rotifera</taxon>
        <taxon>Eurotatoria</taxon>
        <taxon>Monogononta</taxon>
        <taxon>Pseudotrocha</taxon>
        <taxon>Ploima</taxon>
        <taxon>Brachionidae</taxon>
        <taxon>Brachionus</taxon>
    </lineage>
</organism>
<keyword evidence="2" id="KW-1185">Reference proteome</keyword>
<name>A0A3M7SMQ3_BRAPC</name>
<dbReference type="EMBL" id="REGN01001094">
    <property type="protein sequence ID" value="RNA37114.1"/>
    <property type="molecule type" value="Genomic_DNA"/>
</dbReference>